<protein>
    <submittedName>
        <fullName evidence="1">Tropomyosin-2</fullName>
    </submittedName>
</protein>
<keyword evidence="2" id="KW-1185">Reference proteome</keyword>
<dbReference type="Proteomes" id="UP001150603">
    <property type="component" value="Unassembled WGS sequence"/>
</dbReference>
<gene>
    <name evidence="1" type="primary">TPM2</name>
    <name evidence="1" type="ORF">FBU59_000180</name>
</gene>
<evidence type="ECO:0000313" key="2">
    <source>
        <dbReference type="Proteomes" id="UP001150603"/>
    </source>
</evidence>
<name>A0ACC1JHR9_9FUNG</name>
<organism evidence="1 2">
    <name type="scientific">Linderina macrospora</name>
    <dbReference type="NCBI Taxonomy" id="4868"/>
    <lineage>
        <taxon>Eukaryota</taxon>
        <taxon>Fungi</taxon>
        <taxon>Fungi incertae sedis</taxon>
        <taxon>Zoopagomycota</taxon>
        <taxon>Kickxellomycotina</taxon>
        <taxon>Kickxellomycetes</taxon>
        <taxon>Kickxellales</taxon>
        <taxon>Kickxellaceae</taxon>
        <taxon>Linderina</taxon>
    </lineage>
</organism>
<dbReference type="EMBL" id="JANBPW010000019">
    <property type="protein sequence ID" value="KAJ1951400.1"/>
    <property type="molecule type" value="Genomic_DNA"/>
</dbReference>
<sequence length="161" mass="18930">MDKLREKMNQFKEQIEKLSDDLEASEAANKQLIDQQTEREQEFISFQNRISVLEEELERKEAQLEEAKQLQKDSEASLNHGDVLSKRVEVLEEKLEEAETQLRAALDENRNLDLTVEGLQRRITQNEKDAEIAENKYEELNEKYLAVKHDLDETIKTLEEL</sequence>
<comment type="caution">
    <text evidence="1">The sequence shown here is derived from an EMBL/GenBank/DDBJ whole genome shotgun (WGS) entry which is preliminary data.</text>
</comment>
<proteinExistence type="predicted"/>
<accession>A0ACC1JHR9</accession>
<reference evidence="1" key="1">
    <citation type="submission" date="2022-07" db="EMBL/GenBank/DDBJ databases">
        <title>Phylogenomic reconstructions and comparative analyses of Kickxellomycotina fungi.</title>
        <authorList>
            <person name="Reynolds N.K."/>
            <person name="Stajich J.E."/>
            <person name="Barry K."/>
            <person name="Grigoriev I.V."/>
            <person name="Crous P."/>
            <person name="Smith M.E."/>
        </authorList>
    </citation>
    <scope>NUCLEOTIDE SEQUENCE</scope>
    <source>
        <strain evidence="1">NRRL 5244</strain>
    </source>
</reference>
<evidence type="ECO:0000313" key="1">
    <source>
        <dbReference type="EMBL" id="KAJ1951400.1"/>
    </source>
</evidence>